<name>A0A8K1YTR5_COTFL</name>
<proteinExistence type="evidence at transcript level"/>
<keyword evidence="1" id="KW-0732">Signal</keyword>
<sequence length="71" mass="7319">MLKMLSFAIALVLLCAGVHSQNVASYTFNSDGTTNMDGKFGLAGNDVNAISAIVSKSSTGANSQGLAWDHV</sequence>
<feature type="chain" id="PRO_5035441420" evidence="1">
    <location>
        <begin position="21"/>
        <end position="71"/>
    </location>
</feature>
<evidence type="ECO:0000313" key="2">
    <source>
        <dbReference type="EMBL" id="UEP64289.1"/>
    </source>
</evidence>
<protein>
    <submittedName>
        <fullName evidence="2">Teratocyte attacin I</fullName>
    </submittedName>
</protein>
<organism evidence="2">
    <name type="scientific">Cotesia flavipes</name>
    <name type="common">Parasitic wasp</name>
    <name type="synonym">Apanteles flavipes</name>
    <dbReference type="NCBI Taxonomy" id="89805"/>
    <lineage>
        <taxon>Eukaryota</taxon>
        <taxon>Metazoa</taxon>
        <taxon>Ecdysozoa</taxon>
        <taxon>Arthropoda</taxon>
        <taxon>Hexapoda</taxon>
        <taxon>Insecta</taxon>
        <taxon>Pterygota</taxon>
        <taxon>Neoptera</taxon>
        <taxon>Endopterygota</taxon>
        <taxon>Hymenoptera</taxon>
        <taxon>Apocrita</taxon>
        <taxon>Ichneumonoidea</taxon>
        <taxon>Braconidae</taxon>
        <taxon>Microgastrinae</taxon>
        <taxon>Cotesia</taxon>
    </lineage>
</organism>
<dbReference type="AlphaFoldDB" id="A0A8K1YTR5"/>
<feature type="signal peptide" evidence="1">
    <location>
        <begin position="1"/>
        <end position="20"/>
    </location>
</feature>
<accession>A0A8K1YTR5</accession>
<reference evidence="2" key="1">
    <citation type="submission" date="2021-08" db="EMBL/GenBank/DDBJ databases">
        <title>Proteotranscriptomics reveals the secretory dynamics of teratocytes, master regulators of parasitization by the endoparasitoid wasp Cotesia flavipes.</title>
        <authorList>
            <person name="Pinto C.G."/>
            <person name="Walker A.A."/>
            <person name="Robinson S."/>
            <person name="King G.F."/>
            <person name="Rossi G.D."/>
        </authorList>
    </citation>
    <scope>NUCLEOTIDE SEQUENCE</scope>
</reference>
<dbReference type="EMBL" id="MZ746696">
    <property type="protein sequence ID" value="UEP64289.1"/>
    <property type="molecule type" value="mRNA"/>
</dbReference>
<evidence type="ECO:0000256" key="1">
    <source>
        <dbReference type="SAM" id="SignalP"/>
    </source>
</evidence>